<sequence length="503" mass="56532">MATTTCTRFTDEFQLYEELGKGAFSVVRRCVKLCTGQEYAAKIINTKKLSARDHQKLEREARICRLLKHPNIVRLHDSISEEGFHYLLFDLVTGGELFEDIVAREYYSEADASHCIHQILESVNHIHQHDIVHRDLKPENLLLASKCKNAAVKLADFGLAIEVQGDQQAWFGFAGTPGYLSPEVLRKEAYGKPVDIWACGVILYILLVGYPPFWDEDQHKLYQQIKAGAYDFPSPEWDTVTPEAKNLINQMLTINPAKRITAQEALKHPWVCQRSTVASMMHRQETVECLKKFNARRKLKGAILTTMLVSRNFSVGRQTTAPATVSAAAAAAGTTAGLVEQAKSLLNKKADVKESSDSSNTTIEDEDVKARKQEIIKITEQLIEAINNGDFDAYAKICDPGLTSFEPEALGNLVEGMDFHRFYFENLLSKNSKPIHTTILNPHVHLIGEDAACIAYIRLTQFVDGQGRPRSSQSEETRVWHRRDSKWQNVHFHCSGAPAAPLQ</sequence>
<evidence type="ECO:0000256" key="11">
    <source>
        <dbReference type="ARBA" id="ARBA00047430"/>
    </source>
</evidence>
<dbReference type="FunFam" id="3.30.200.20:FF:000002">
    <property type="entry name" value="Calcium/calmodulin-dependent protein kinase type II subunit delta isoform 2"/>
    <property type="match status" value="1"/>
</dbReference>
<dbReference type="GO" id="GO:0043226">
    <property type="term" value="C:organelle"/>
    <property type="evidence" value="ECO:0007669"/>
    <property type="project" value="UniProtKB-ARBA"/>
</dbReference>
<evidence type="ECO:0000256" key="4">
    <source>
        <dbReference type="ARBA" id="ARBA00022553"/>
    </source>
</evidence>
<dbReference type="SUPFAM" id="SSF56112">
    <property type="entry name" value="Protein kinase-like (PK-like)"/>
    <property type="match status" value="1"/>
</dbReference>
<dbReference type="InterPro" id="IPR013543">
    <property type="entry name" value="Ca/CaM-dep_prot_kinase-assoc"/>
</dbReference>
<keyword evidence="8 14" id="KW-0067">ATP-binding</keyword>
<proteinExistence type="inferred from homology"/>
<keyword evidence="7" id="KW-0418">Kinase</keyword>
<comment type="function">
    <text evidence="12">CaM-kinase II (CAMK2) is a prominent kinase in the central nervous system.</text>
</comment>
<evidence type="ECO:0000256" key="9">
    <source>
        <dbReference type="ARBA" id="ARBA00022860"/>
    </source>
</evidence>
<dbReference type="Gene3D" id="6.10.140.620">
    <property type="match status" value="1"/>
</dbReference>
<dbReference type="InterPro" id="IPR000719">
    <property type="entry name" value="Prot_kinase_dom"/>
</dbReference>
<dbReference type="InterPro" id="IPR011009">
    <property type="entry name" value="Kinase-like_dom_sf"/>
</dbReference>
<comment type="similarity">
    <text evidence="1">Belongs to the protein kinase superfamily. CAMK Ser/Thr protein kinase family. CaMK subfamily.</text>
</comment>
<dbReference type="GO" id="GO:0004683">
    <property type="term" value="F:calcium/calmodulin-dependent protein kinase activity"/>
    <property type="evidence" value="ECO:0007669"/>
    <property type="project" value="UniProtKB-EC"/>
</dbReference>
<dbReference type="InterPro" id="IPR017441">
    <property type="entry name" value="Protein_kinase_ATP_BS"/>
</dbReference>
<keyword evidence="9" id="KW-0112">Calmodulin-binding</keyword>
<dbReference type="GO" id="GO:0005516">
    <property type="term" value="F:calmodulin binding"/>
    <property type="evidence" value="ECO:0007669"/>
    <property type="project" value="UniProtKB-KW"/>
</dbReference>
<dbReference type="SUPFAM" id="SSF54427">
    <property type="entry name" value="NTF2-like"/>
    <property type="match status" value="1"/>
</dbReference>
<evidence type="ECO:0000256" key="13">
    <source>
        <dbReference type="ARBA" id="ARBA00064333"/>
    </source>
</evidence>
<evidence type="ECO:0000256" key="1">
    <source>
        <dbReference type="ARBA" id="ARBA00005354"/>
    </source>
</evidence>
<feature type="domain" description="Protein kinase" evidence="15">
    <location>
        <begin position="13"/>
        <end position="271"/>
    </location>
</feature>
<dbReference type="InterPro" id="IPR032710">
    <property type="entry name" value="NTF2-like_dom_sf"/>
</dbReference>
<evidence type="ECO:0000256" key="6">
    <source>
        <dbReference type="ARBA" id="ARBA00022741"/>
    </source>
</evidence>
<evidence type="ECO:0000313" key="16">
    <source>
        <dbReference type="Ensembl" id="ENSCCRP00010037967.1"/>
    </source>
</evidence>
<keyword evidence="17" id="KW-1185">Reference proteome</keyword>
<dbReference type="Ensembl" id="ENSCCRT00010041689.1">
    <property type="protein sequence ID" value="ENSCCRP00010037967.1"/>
    <property type="gene ID" value="ENSCCRG00010013246.1"/>
</dbReference>
<protein>
    <recommendedName>
        <fullName evidence="2">calcium/calmodulin-dependent protein kinase</fullName>
        <ecNumber evidence="2">2.7.11.17</ecNumber>
    </recommendedName>
</protein>
<evidence type="ECO:0000256" key="14">
    <source>
        <dbReference type="PROSITE-ProRule" id="PRU10141"/>
    </source>
</evidence>
<dbReference type="Gene3D" id="3.10.450.50">
    <property type="match status" value="1"/>
</dbReference>
<reference evidence="16" key="1">
    <citation type="submission" date="2025-08" db="UniProtKB">
        <authorList>
            <consortium name="Ensembl"/>
        </authorList>
    </citation>
    <scope>IDENTIFICATION</scope>
</reference>
<dbReference type="Pfam" id="PF08332">
    <property type="entry name" value="CaMKII_AD"/>
    <property type="match status" value="1"/>
</dbReference>
<reference evidence="16" key="2">
    <citation type="submission" date="2025-09" db="UniProtKB">
        <authorList>
            <consortium name="Ensembl"/>
        </authorList>
    </citation>
    <scope>IDENTIFICATION</scope>
</reference>
<evidence type="ECO:0000256" key="10">
    <source>
        <dbReference type="ARBA" id="ARBA00047307"/>
    </source>
</evidence>
<dbReference type="FunFam" id="3.10.450.50:FF:000001">
    <property type="entry name" value="calcium/calmodulin-dependent protein kinase type II subunit gamma isoform X1"/>
    <property type="match status" value="1"/>
</dbReference>
<evidence type="ECO:0000256" key="2">
    <source>
        <dbReference type="ARBA" id="ARBA00012434"/>
    </source>
</evidence>
<dbReference type="AlphaFoldDB" id="A0A8C1JYN4"/>
<keyword evidence="6 14" id="KW-0547">Nucleotide-binding</keyword>
<evidence type="ECO:0000256" key="7">
    <source>
        <dbReference type="ARBA" id="ARBA00022777"/>
    </source>
</evidence>
<dbReference type="Gene3D" id="3.30.200.20">
    <property type="entry name" value="Phosphorylase Kinase, domain 1"/>
    <property type="match status" value="1"/>
</dbReference>
<keyword evidence="4" id="KW-0597">Phosphoprotein</keyword>
<dbReference type="InterPro" id="IPR008271">
    <property type="entry name" value="Ser/Thr_kinase_AS"/>
</dbReference>
<evidence type="ECO:0000259" key="15">
    <source>
        <dbReference type="PROSITE" id="PS50011"/>
    </source>
</evidence>
<feature type="binding site" evidence="14">
    <location>
        <position position="42"/>
    </location>
    <ligand>
        <name>ATP</name>
        <dbReference type="ChEBI" id="CHEBI:30616"/>
    </ligand>
</feature>
<comment type="catalytic activity">
    <reaction evidence="11">
        <text>L-seryl-[protein] + ATP = O-phospho-L-seryl-[protein] + ADP + H(+)</text>
        <dbReference type="Rhea" id="RHEA:17989"/>
        <dbReference type="Rhea" id="RHEA-COMP:9863"/>
        <dbReference type="Rhea" id="RHEA-COMP:11604"/>
        <dbReference type="ChEBI" id="CHEBI:15378"/>
        <dbReference type="ChEBI" id="CHEBI:29999"/>
        <dbReference type="ChEBI" id="CHEBI:30616"/>
        <dbReference type="ChEBI" id="CHEBI:83421"/>
        <dbReference type="ChEBI" id="CHEBI:456216"/>
        <dbReference type="EC" id="2.7.11.17"/>
    </reaction>
</comment>
<dbReference type="GO" id="GO:0005524">
    <property type="term" value="F:ATP binding"/>
    <property type="evidence" value="ECO:0007669"/>
    <property type="project" value="UniProtKB-UniRule"/>
</dbReference>
<dbReference type="PROSITE" id="PS00108">
    <property type="entry name" value="PROTEIN_KINASE_ST"/>
    <property type="match status" value="1"/>
</dbReference>
<name>A0A8C1JYN4_CYPCA</name>
<evidence type="ECO:0000256" key="8">
    <source>
        <dbReference type="ARBA" id="ARBA00022840"/>
    </source>
</evidence>
<evidence type="ECO:0000256" key="3">
    <source>
        <dbReference type="ARBA" id="ARBA00022527"/>
    </source>
</evidence>
<comment type="subunit">
    <text evidence="13">CAMK2 is composed of four different chains: alpha, beta, gamma, and delta. The different isoforms assemble into homo- or heteromultimeric holoenzymes composed of 8 to 12 subunits.</text>
</comment>
<dbReference type="FunFam" id="1.10.510.10:FF:000001">
    <property type="entry name" value="Calcium/calmodulin-dependent protein kinase type II subunit delta"/>
    <property type="match status" value="1"/>
</dbReference>
<comment type="catalytic activity">
    <reaction evidence="10">
        <text>L-threonyl-[protein] + ATP = O-phospho-L-threonyl-[protein] + ADP + H(+)</text>
        <dbReference type="Rhea" id="RHEA:46608"/>
        <dbReference type="Rhea" id="RHEA-COMP:11060"/>
        <dbReference type="Rhea" id="RHEA-COMP:11605"/>
        <dbReference type="ChEBI" id="CHEBI:15378"/>
        <dbReference type="ChEBI" id="CHEBI:30013"/>
        <dbReference type="ChEBI" id="CHEBI:30616"/>
        <dbReference type="ChEBI" id="CHEBI:61977"/>
        <dbReference type="ChEBI" id="CHEBI:456216"/>
        <dbReference type="EC" id="2.7.11.17"/>
    </reaction>
</comment>
<organism evidence="16 17">
    <name type="scientific">Cyprinus carpio</name>
    <name type="common">Common carp</name>
    <dbReference type="NCBI Taxonomy" id="7962"/>
    <lineage>
        <taxon>Eukaryota</taxon>
        <taxon>Metazoa</taxon>
        <taxon>Chordata</taxon>
        <taxon>Craniata</taxon>
        <taxon>Vertebrata</taxon>
        <taxon>Euteleostomi</taxon>
        <taxon>Actinopterygii</taxon>
        <taxon>Neopterygii</taxon>
        <taxon>Teleostei</taxon>
        <taxon>Ostariophysi</taxon>
        <taxon>Cypriniformes</taxon>
        <taxon>Cyprinidae</taxon>
        <taxon>Cyprininae</taxon>
        <taxon>Cyprinus</taxon>
    </lineage>
</organism>
<evidence type="ECO:0000256" key="12">
    <source>
        <dbReference type="ARBA" id="ARBA00056581"/>
    </source>
</evidence>
<dbReference type="EC" id="2.7.11.17" evidence="2"/>
<gene>
    <name evidence="16" type="primary">LOC109058922</name>
</gene>
<dbReference type="CDD" id="cd14086">
    <property type="entry name" value="STKc_CaMKII"/>
    <property type="match status" value="1"/>
</dbReference>
<dbReference type="Proteomes" id="UP000694427">
    <property type="component" value="Unplaced"/>
</dbReference>
<dbReference type="PANTHER" id="PTHR24347">
    <property type="entry name" value="SERINE/THREONINE-PROTEIN KINASE"/>
    <property type="match status" value="1"/>
</dbReference>
<evidence type="ECO:0000256" key="5">
    <source>
        <dbReference type="ARBA" id="ARBA00022679"/>
    </source>
</evidence>
<keyword evidence="3" id="KW-0723">Serine/threonine-protein kinase</keyword>
<dbReference type="SMART" id="SM00220">
    <property type="entry name" value="S_TKc"/>
    <property type="match status" value="1"/>
</dbReference>
<accession>A0A8C1JYN4</accession>
<dbReference type="Gene3D" id="1.10.510.10">
    <property type="entry name" value="Transferase(Phosphotransferase) domain 1"/>
    <property type="match status" value="1"/>
</dbReference>
<dbReference type="PROSITE" id="PS00107">
    <property type="entry name" value="PROTEIN_KINASE_ATP"/>
    <property type="match status" value="1"/>
</dbReference>
<dbReference type="Pfam" id="PF00069">
    <property type="entry name" value="Pkinase"/>
    <property type="match status" value="1"/>
</dbReference>
<keyword evidence="5" id="KW-0808">Transferase</keyword>
<dbReference type="PROSITE" id="PS50011">
    <property type="entry name" value="PROTEIN_KINASE_DOM"/>
    <property type="match status" value="1"/>
</dbReference>
<evidence type="ECO:0000313" key="17">
    <source>
        <dbReference type="Proteomes" id="UP000694427"/>
    </source>
</evidence>